<name>A0ABR7IA45_9FIRM</name>
<dbReference type="EMBL" id="JACOQH010000004">
    <property type="protein sequence ID" value="MBC5753795.1"/>
    <property type="molecule type" value="Genomic_DNA"/>
</dbReference>
<dbReference type="Pfam" id="PF02645">
    <property type="entry name" value="DegV"/>
    <property type="match status" value="1"/>
</dbReference>
<dbReference type="Proteomes" id="UP000621540">
    <property type="component" value="Unassembled WGS sequence"/>
</dbReference>
<dbReference type="RefSeq" id="WP_022514558.1">
    <property type="nucleotide sequence ID" value="NZ_JACOQH010000004.1"/>
</dbReference>
<dbReference type="SUPFAM" id="SSF82549">
    <property type="entry name" value="DAK1/DegV-like"/>
    <property type="match status" value="1"/>
</dbReference>
<dbReference type="PROSITE" id="PS51482">
    <property type="entry name" value="DEGV"/>
    <property type="match status" value="1"/>
</dbReference>
<dbReference type="NCBIfam" id="TIGR00762">
    <property type="entry name" value="DegV"/>
    <property type="match status" value="1"/>
</dbReference>
<dbReference type="Gene3D" id="3.40.50.10170">
    <property type="match status" value="1"/>
</dbReference>
<proteinExistence type="predicted"/>
<sequence>MSKVAVLTDSNSGITQVDAKELGVYVIPMPFFINNETYYEDIDLTQEQFYEKLVDGVDISTSMPMVGSVTDTWDKLLQEYDEIVYVPMSSGLSSSCETAYMLSQDYDGKVQVVNNQRISVTQRQSVMDAKELAENGKSAAEIKEILEQHKMESSIYIMVDTLSYLKKGGRITPAAAALGTLLRLKPVLQIQGERLDAFAKARTVKQAKSIMIEAMKKDFKERFESEDGSKMHLEMAYTHDLAQAEQFKKEVQEAFPNNEIIMQPLSLSVSCHIGPGAIAIACSKKIEY</sequence>
<dbReference type="PANTHER" id="PTHR33434">
    <property type="entry name" value="DEGV DOMAIN-CONTAINING PROTEIN DR_1986-RELATED"/>
    <property type="match status" value="1"/>
</dbReference>
<evidence type="ECO:0000313" key="2">
    <source>
        <dbReference type="EMBL" id="MBC5753795.1"/>
    </source>
</evidence>
<keyword evidence="1" id="KW-0446">Lipid-binding</keyword>
<reference evidence="2 3" key="1">
    <citation type="submission" date="2020-08" db="EMBL/GenBank/DDBJ databases">
        <title>Genome public.</title>
        <authorList>
            <person name="Liu C."/>
            <person name="Sun Q."/>
        </authorList>
    </citation>
    <scope>NUCLEOTIDE SEQUENCE [LARGE SCALE GENOMIC DNA]</scope>
    <source>
        <strain evidence="2 3">BX0805</strain>
    </source>
</reference>
<evidence type="ECO:0000313" key="3">
    <source>
        <dbReference type="Proteomes" id="UP000621540"/>
    </source>
</evidence>
<keyword evidence="3" id="KW-1185">Reference proteome</keyword>
<dbReference type="InterPro" id="IPR050270">
    <property type="entry name" value="DegV_domain_contain"/>
</dbReference>
<dbReference type="InterPro" id="IPR043168">
    <property type="entry name" value="DegV_C"/>
</dbReference>
<gene>
    <name evidence="2" type="ORF">H8Z76_07095</name>
</gene>
<organism evidence="2 3">
    <name type="scientific">Roseburia yibonii</name>
    <dbReference type="NCBI Taxonomy" id="2763063"/>
    <lineage>
        <taxon>Bacteria</taxon>
        <taxon>Bacillati</taxon>
        <taxon>Bacillota</taxon>
        <taxon>Clostridia</taxon>
        <taxon>Lachnospirales</taxon>
        <taxon>Lachnospiraceae</taxon>
        <taxon>Roseburia</taxon>
    </lineage>
</organism>
<dbReference type="InterPro" id="IPR003797">
    <property type="entry name" value="DegV"/>
</dbReference>
<dbReference type="PANTHER" id="PTHR33434:SF2">
    <property type="entry name" value="FATTY ACID-BINDING PROTEIN TM_1468"/>
    <property type="match status" value="1"/>
</dbReference>
<comment type="caution">
    <text evidence="2">The sequence shown here is derived from an EMBL/GenBank/DDBJ whole genome shotgun (WGS) entry which is preliminary data.</text>
</comment>
<dbReference type="Gene3D" id="3.30.1180.10">
    <property type="match status" value="1"/>
</dbReference>
<evidence type="ECO:0000256" key="1">
    <source>
        <dbReference type="ARBA" id="ARBA00023121"/>
    </source>
</evidence>
<accession>A0ABR7IA45</accession>
<protein>
    <submittedName>
        <fullName evidence="2">DegV family protein</fullName>
    </submittedName>
</protein>